<keyword evidence="2" id="KW-1185">Reference proteome</keyword>
<proteinExistence type="predicted"/>
<dbReference type="PANTHER" id="PTHR11439:SF467">
    <property type="entry name" value="INTEGRASE CATALYTIC DOMAIN-CONTAINING PROTEIN"/>
    <property type="match status" value="1"/>
</dbReference>
<name>A0AAD4ZBF9_PRUDU</name>
<dbReference type="EMBL" id="JAJFAZ020000003">
    <property type="protein sequence ID" value="KAI5339910.1"/>
    <property type="molecule type" value="Genomic_DNA"/>
</dbReference>
<gene>
    <name evidence="1" type="ORF">L3X38_019183</name>
</gene>
<dbReference type="AlphaFoldDB" id="A0AAD4ZBF9"/>
<accession>A0AAD4ZBF9</accession>
<evidence type="ECO:0000313" key="1">
    <source>
        <dbReference type="EMBL" id="KAI5339910.1"/>
    </source>
</evidence>
<organism evidence="1 2">
    <name type="scientific">Prunus dulcis</name>
    <name type="common">Almond</name>
    <name type="synonym">Amygdalus dulcis</name>
    <dbReference type="NCBI Taxonomy" id="3755"/>
    <lineage>
        <taxon>Eukaryota</taxon>
        <taxon>Viridiplantae</taxon>
        <taxon>Streptophyta</taxon>
        <taxon>Embryophyta</taxon>
        <taxon>Tracheophyta</taxon>
        <taxon>Spermatophyta</taxon>
        <taxon>Magnoliopsida</taxon>
        <taxon>eudicotyledons</taxon>
        <taxon>Gunneridae</taxon>
        <taxon>Pentapetalae</taxon>
        <taxon>rosids</taxon>
        <taxon>fabids</taxon>
        <taxon>Rosales</taxon>
        <taxon>Rosaceae</taxon>
        <taxon>Amygdaloideae</taxon>
        <taxon>Amygdaleae</taxon>
        <taxon>Prunus</taxon>
    </lineage>
</organism>
<dbReference type="PANTHER" id="PTHR11439">
    <property type="entry name" value="GAG-POL-RELATED RETROTRANSPOSON"/>
    <property type="match status" value="1"/>
</dbReference>
<sequence>MKKYETLQKNVTWKLVPLPHGKKTIGCRWNYTVKLKADGSIEIYKARLAAKWNAVDRILRHLKSASGKGLVFSKNGDLEVVGYTDVDWAGSITNRRFTFFYFTFVEGNLITWQGKKKEKKVVSRSSTEAEYRGMAQGVCELLWIRRLLTELGFKPEKPMELHRDNKSAIDIAYNPVQHD</sequence>
<evidence type="ECO:0000313" key="2">
    <source>
        <dbReference type="Proteomes" id="UP001054821"/>
    </source>
</evidence>
<protein>
    <submittedName>
        <fullName evidence="1">Uncharacterized protein</fullName>
    </submittedName>
</protein>
<comment type="caution">
    <text evidence="1">The sequence shown here is derived from an EMBL/GenBank/DDBJ whole genome shotgun (WGS) entry which is preliminary data.</text>
</comment>
<dbReference type="CDD" id="cd09272">
    <property type="entry name" value="RNase_HI_RT_Ty1"/>
    <property type="match status" value="1"/>
</dbReference>
<reference evidence="1 2" key="1">
    <citation type="journal article" date="2022" name="G3 (Bethesda)">
        <title>Whole-genome sequence and methylome profiling of the almond [Prunus dulcis (Mill.) D.A. Webb] cultivar 'Nonpareil'.</title>
        <authorList>
            <person name="D'Amico-Willman K.M."/>
            <person name="Ouma W.Z."/>
            <person name="Meulia T."/>
            <person name="Sideli G.M."/>
            <person name="Gradziel T.M."/>
            <person name="Fresnedo-Ramirez J."/>
        </authorList>
    </citation>
    <scope>NUCLEOTIDE SEQUENCE [LARGE SCALE GENOMIC DNA]</scope>
    <source>
        <strain evidence="1">Clone GOH B32 T37-40</strain>
    </source>
</reference>
<dbReference type="Proteomes" id="UP001054821">
    <property type="component" value="Chromosome 3"/>
</dbReference>